<dbReference type="Pfam" id="PF00440">
    <property type="entry name" value="TetR_N"/>
    <property type="match status" value="1"/>
</dbReference>
<geneLocation type="plasmid" evidence="6 7">
    <name>pREB1</name>
</geneLocation>
<dbReference type="Proteomes" id="UP000000268">
    <property type="component" value="Plasmid pREB1"/>
</dbReference>
<accession>A8ZKC7</accession>
<name>A8ZKC7_ACAM1</name>
<gene>
    <name evidence="6" type="ordered locus">AM1_A0118</name>
</gene>
<dbReference type="PANTHER" id="PTHR47506">
    <property type="entry name" value="TRANSCRIPTIONAL REGULATORY PROTEIN"/>
    <property type="match status" value="1"/>
</dbReference>
<evidence type="ECO:0000256" key="1">
    <source>
        <dbReference type="ARBA" id="ARBA00023015"/>
    </source>
</evidence>
<evidence type="ECO:0000256" key="2">
    <source>
        <dbReference type="ARBA" id="ARBA00023125"/>
    </source>
</evidence>
<reference evidence="6 7" key="1">
    <citation type="journal article" date="2008" name="Proc. Natl. Acad. Sci. U.S.A.">
        <title>Niche adaptation and genome expansion in the chlorophyll d-producing cyanobacterium Acaryochloris marina.</title>
        <authorList>
            <person name="Swingley W.D."/>
            <person name="Chen M."/>
            <person name="Cheung P.C."/>
            <person name="Conrad A.L."/>
            <person name="Dejesa L.C."/>
            <person name="Hao J."/>
            <person name="Honchak B.M."/>
            <person name="Karbach L.E."/>
            <person name="Kurdoglu A."/>
            <person name="Lahiri S."/>
            <person name="Mastrian S.D."/>
            <person name="Miyashita H."/>
            <person name="Page L."/>
            <person name="Ramakrishna P."/>
            <person name="Satoh S."/>
            <person name="Sattley W.M."/>
            <person name="Shimada Y."/>
            <person name="Taylor H.L."/>
            <person name="Tomo T."/>
            <person name="Tsuchiya T."/>
            <person name="Wang Z.T."/>
            <person name="Raymond J."/>
            <person name="Mimuro M."/>
            <person name="Blankenship R.E."/>
            <person name="Touchman J.W."/>
        </authorList>
    </citation>
    <scope>NUCLEOTIDE SEQUENCE [LARGE SCALE GENOMIC DNA]</scope>
    <source>
        <strain evidence="7">MBIC 11017</strain>
        <plasmid evidence="7">Plasmid pREB1</plasmid>
    </source>
</reference>
<organism evidence="6 7">
    <name type="scientific">Acaryochloris marina (strain MBIC 11017)</name>
    <dbReference type="NCBI Taxonomy" id="329726"/>
    <lineage>
        <taxon>Bacteria</taxon>
        <taxon>Bacillati</taxon>
        <taxon>Cyanobacteriota</taxon>
        <taxon>Cyanophyceae</taxon>
        <taxon>Acaryochloridales</taxon>
        <taxon>Acaryochloridaceae</taxon>
        <taxon>Acaryochloris</taxon>
    </lineage>
</organism>
<keyword evidence="1" id="KW-0805">Transcription regulation</keyword>
<dbReference type="OrthoDB" id="9800152at2"/>
<dbReference type="EMBL" id="CP000838">
    <property type="protein sequence ID" value="ABW31627.1"/>
    <property type="molecule type" value="Genomic_DNA"/>
</dbReference>
<evidence type="ECO:0000256" key="4">
    <source>
        <dbReference type="PROSITE-ProRule" id="PRU00335"/>
    </source>
</evidence>
<keyword evidence="2 4" id="KW-0238">DNA-binding</keyword>
<dbReference type="GO" id="GO:0003677">
    <property type="term" value="F:DNA binding"/>
    <property type="evidence" value="ECO:0007669"/>
    <property type="project" value="UniProtKB-UniRule"/>
</dbReference>
<evidence type="ECO:0000313" key="6">
    <source>
        <dbReference type="EMBL" id="ABW31627.1"/>
    </source>
</evidence>
<dbReference type="SUPFAM" id="SSF46689">
    <property type="entry name" value="Homeodomain-like"/>
    <property type="match status" value="1"/>
</dbReference>
<dbReference type="RefSeq" id="WP_012166628.1">
    <property type="nucleotide sequence ID" value="NC_009926.1"/>
</dbReference>
<dbReference type="InterPro" id="IPR001647">
    <property type="entry name" value="HTH_TetR"/>
</dbReference>
<sequence length="179" mass="19798">MKTDDNVLEVLRLFATYGFRKTSISDIAKAADLSRQSIYNQYGSKEAVLEWAVTTFLGNITDTVIHQLKTTDGEPAVVLSKSFQLWTGDHVPLLRGTPHGAEILDAAIISVAKASRNYEGEFVDAITTFLWLREVFPTKREAEETTFVLNLASKGLLLKSETSEAYALGMKRVIKALLG</sequence>
<evidence type="ECO:0000259" key="5">
    <source>
        <dbReference type="PROSITE" id="PS50977"/>
    </source>
</evidence>
<evidence type="ECO:0000313" key="7">
    <source>
        <dbReference type="Proteomes" id="UP000000268"/>
    </source>
</evidence>
<feature type="domain" description="HTH tetR-type" evidence="5">
    <location>
        <begin position="1"/>
        <end position="60"/>
    </location>
</feature>
<dbReference type="HOGENOM" id="CLU_1502258_0_0_3"/>
<keyword evidence="7" id="KW-1185">Reference proteome</keyword>
<dbReference type="Gene3D" id="1.10.357.10">
    <property type="entry name" value="Tetracycline Repressor, domain 2"/>
    <property type="match status" value="1"/>
</dbReference>
<dbReference type="AlphaFoldDB" id="A8ZKC7"/>
<protein>
    <recommendedName>
        <fullName evidence="5">HTH tetR-type domain-containing protein</fullName>
    </recommendedName>
</protein>
<dbReference type="PANTHER" id="PTHR47506:SF1">
    <property type="entry name" value="HTH-TYPE TRANSCRIPTIONAL REGULATOR YJDC"/>
    <property type="match status" value="1"/>
</dbReference>
<dbReference type="InterPro" id="IPR009057">
    <property type="entry name" value="Homeodomain-like_sf"/>
</dbReference>
<dbReference type="KEGG" id="amr:AM1_A0118"/>
<feature type="DNA-binding region" description="H-T-H motif" evidence="4">
    <location>
        <begin position="23"/>
        <end position="42"/>
    </location>
</feature>
<proteinExistence type="predicted"/>
<evidence type="ECO:0000256" key="3">
    <source>
        <dbReference type="ARBA" id="ARBA00023163"/>
    </source>
</evidence>
<dbReference type="PROSITE" id="PS50977">
    <property type="entry name" value="HTH_TETR_2"/>
    <property type="match status" value="1"/>
</dbReference>
<keyword evidence="6" id="KW-0614">Plasmid</keyword>
<keyword evidence="3" id="KW-0804">Transcription</keyword>